<sequence length="175" mass="19423">MTAKPMPAIDLPDAEAQCAQLAELIRPRLRPDTVLVGIHSGGAWVARRLREILELRNEIGLIDVSFYRDDYGARGLHARVRPSSIPFDVEGRPLILVDDVLYTGRTTRAAINELFDYGRPASIQLAVLADRGRRQLPICADFCPWKVDLDPALELVLSTDASGRLQWSLAENAHA</sequence>
<dbReference type="PANTHER" id="PTHR11608:SF0">
    <property type="entry name" value="BIFUNCTIONAL PROTEIN PYRR"/>
    <property type="match status" value="1"/>
</dbReference>
<dbReference type="Proteomes" id="UP000020077">
    <property type="component" value="Unassembled WGS sequence"/>
</dbReference>
<dbReference type="InterPro" id="IPR050137">
    <property type="entry name" value="PyrR_bifunctional"/>
</dbReference>
<dbReference type="EMBL" id="JDVG02000212">
    <property type="protein sequence ID" value="KFB73508.1"/>
    <property type="molecule type" value="Genomic_DNA"/>
</dbReference>
<dbReference type="Pfam" id="PF00156">
    <property type="entry name" value="Pribosyltran"/>
    <property type="match status" value="1"/>
</dbReference>
<accession>A0A080LXL2</accession>
<gene>
    <name evidence="2" type="primary">pyrR_2</name>
    <name evidence="2" type="ORF">AW09_001234</name>
</gene>
<evidence type="ECO:0000259" key="1">
    <source>
        <dbReference type="Pfam" id="PF00156"/>
    </source>
</evidence>
<protein>
    <submittedName>
        <fullName evidence="2">Bifunctional protein PyrR</fullName>
    </submittedName>
</protein>
<name>A0A080LXL2_9PROT</name>
<dbReference type="SUPFAM" id="SSF53271">
    <property type="entry name" value="PRTase-like"/>
    <property type="match status" value="1"/>
</dbReference>
<reference evidence="2 3" key="1">
    <citation type="submission" date="2014-02" db="EMBL/GenBank/DDBJ databases">
        <title>Expanding our view of genomic diversity in Candidatus Accumulibacter clades.</title>
        <authorList>
            <person name="Skennerton C.T."/>
            <person name="Barr J.J."/>
            <person name="Slater F.R."/>
            <person name="Bond P.L."/>
            <person name="Tyson G.W."/>
        </authorList>
    </citation>
    <scope>NUCLEOTIDE SEQUENCE [LARGE SCALE GENOMIC DNA]</scope>
    <source>
        <strain evidence="3">BA-91</strain>
    </source>
</reference>
<dbReference type="InterPro" id="IPR000836">
    <property type="entry name" value="PRTase_dom"/>
</dbReference>
<dbReference type="AlphaFoldDB" id="A0A080LXL2"/>
<dbReference type="PANTHER" id="PTHR11608">
    <property type="entry name" value="BIFUNCTIONAL PROTEIN PYRR"/>
    <property type="match status" value="1"/>
</dbReference>
<dbReference type="NCBIfam" id="NF003545">
    <property type="entry name" value="PRK05205.1-1"/>
    <property type="match status" value="1"/>
</dbReference>
<evidence type="ECO:0000313" key="3">
    <source>
        <dbReference type="Proteomes" id="UP000020077"/>
    </source>
</evidence>
<organism evidence="2 3">
    <name type="scientific">Candidatus Accumulibacter phosphatis</name>
    <dbReference type="NCBI Taxonomy" id="327160"/>
    <lineage>
        <taxon>Bacteria</taxon>
        <taxon>Pseudomonadati</taxon>
        <taxon>Pseudomonadota</taxon>
        <taxon>Betaproteobacteria</taxon>
        <taxon>Candidatus Accumulibacter</taxon>
    </lineage>
</organism>
<feature type="domain" description="Phosphoribosyltransferase" evidence="1">
    <location>
        <begin position="18"/>
        <end position="139"/>
    </location>
</feature>
<proteinExistence type="predicted"/>
<evidence type="ECO:0000313" key="2">
    <source>
        <dbReference type="EMBL" id="KFB73508.1"/>
    </source>
</evidence>
<dbReference type="CDD" id="cd06223">
    <property type="entry name" value="PRTases_typeI"/>
    <property type="match status" value="1"/>
</dbReference>
<dbReference type="Gene3D" id="3.40.50.2020">
    <property type="match status" value="1"/>
</dbReference>
<dbReference type="InterPro" id="IPR029057">
    <property type="entry name" value="PRTase-like"/>
</dbReference>
<comment type="caution">
    <text evidence="2">The sequence shown here is derived from an EMBL/GenBank/DDBJ whole genome shotgun (WGS) entry which is preliminary data.</text>
</comment>